<sequence>MASTSVLQNVLDGNIHKTIPASTYDDKLAATYQNIPVPQKATTFNPDVHLNYFASPQAKEKYHSTKRITLKELGHDDKPGSISPIGVSDPFPLFTQEAVDIMRSEVLQRDTFLKYARYCFNSTSGMDCTLRGYVKSNEDGIVCPFTYAAWTHPKTMALVSQMAGIELEIIMDYEIAHTNISLKSEDEAFEEKLKHQRSLLDSKTGRSMSSDGKDIPAVVGWHNDSYPFVCVLMLSDTTNMIGGETMFRMGKTKSTDTDEDTFGNVAIVPGPTQGSACVLQGRLIEHLAPSPQGVSERITMVTSYRARNPKLADTSILSTAKPEVNYGSRYNEFYGQWVGYRVELMKEKLDLVKKECRGEGDKGRFNKEETIKTLKDIEEYLAKTYKEMELTEEEVAKMYKKDLV</sequence>
<dbReference type="RefSeq" id="XP_066830321.1">
    <property type="nucleotide sequence ID" value="XM_066973487.1"/>
</dbReference>
<evidence type="ECO:0000313" key="2">
    <source>
        <dbReference type="Proteomes" id="UP001497383"/>
    </source>
</evidence>
<keyword evidence="2" id="KW-1185">Reference proteome</keyword>
<evidence type="ECO:0008006" key="3">
    <source>
        <dbReference type="Google" id="ProtNLM"/>
    </source>
</evidence>
<accession>A0ABP0ZLZ3</accession>
<dbReference type="PANTHER" id="PTHR41677">
    <property type="entry name" value="YALI0B19030P"/>
    <property type="match status" value="1"/>
</dbReference>
<name>A0ABP0ZLZ3_9ASCO</name>
<evidence type="ECO:0000313" key="1">
    <source>
        <dbReference type="EMBL" id="CAK9439159.1"/>
    </source>
</evidence>
<gene>
    <name evidence="1" type="ORF">LODBEIA_P33830</name>
</gene>
<reference evidence="1 2" key="1">
    <citation type="submission" date="2024-03" db="EMBL/GenBank/DDBJ databases">
        <authorList>
            <person name="Brejova B."/>
        </authorList>
    </citation>
    <scope>NUCLEOTIDE SEQUENCE [LARGE SCALE GENOMIC DNA]</scope>
    <source>
        <strain evidence="1 2">CBS 14171</strain>
    </source>
</reference>
<proteinExistence type="predicted"/>
<dbReference type="GeneID" id="92208579"/>
<dbReference type="Proteomes" id="UP001497383">
    <property type="component" value="Chromosome 4"/>
</dbReference>
<dbReference type="PANTHER" id="PTHR41677:SF1">
    <property type="entry name" value="FE2OG DIOXYGENASE DOMAIN-CONTAINING PROTEIN"/>
    <property type="match status" value="1"/>
</dbReference>
<protein>
    <recommendedName>
        <fullName evidence="3">Fe2OG dioxygenase domain-containing protein</fullName>
    </recommendedName>
</protein>
<organism evidence="1 2">
    <name type="scientific">Lodderomyces beijingensis</name>
    <dbReference type="NCBI Taxonomy" id="1775926"/>
    <lineage>
        <taxon>Eukaryota</taxon>
        <taxon>Fungi</taxon>
        <taxon>Dikarya</taxon>
        <taxon>Ascomycota</taxon>
        <taxon>Saccharomycotina</taxon>
        <taxon>Pichiomycetes</taxon>
        <taxon>Debaryomycetaceae</taxon>
        <taxon>Candida/Lodderomyces clade</taxon>
        <taxon>Lodderomyces</taxon>
    </lineage>
</organism>
<dbReference type="EMBL" id="OZ022408">
    <property type="protein sequence ID" value="CAK9439159.1"/>
    <property type="molecule type" value="Genomic_DNA"/>
</dbReference>